<keyword evidence="4" id="KW-1185">Reference proteome</keyword>
<feature type="compositionally biased region" description="Polar residues" evidence="1">
    <location>
        <begin position="56"/>
        <end position="65"/>
    </location>
</feature>
<evidence type="ECO:0000256" key="1">
    <source>
        <dbReference type="SAM" id="MobiDB-lite"/>
    </source>
</evidence>
<dbReference type="PANTHER" id="PTHR38463">
    <property type="entry name" value="STRESS RESPONSE PROTEIN YSNF"/>
    <property type="match status" value="1"/>
</dbReference>
<dbReference type="Pfam" id="PF09557">
    <property type="entry name" value="DUF2382"/>
    <property type="match status" value="1"/>
</dbReference>
<dbReference type="PANTHER" id="PTHR38463:SF1">
    <property type="entry name" value="STRESS RESPONSE PROTEIN YSNF"/>
    <property type="match status" value="1"/>
</dbReference>
<protein>
    <submittedName>
        <fullName evidence="3">DUF2382 domain-containing protein</fullName>
    </submittedName>
</protein>
<proteinExistence type="predicted"/>
<dbReference type="EMBL" id="JAVREH010000100">
    <property type="protein sequence ID" value="MDT0264399.1"/>
    <property type="molecule type" value="Genomic_DNA"/>
</dbReference>
<organism evidence="3 4">
    <name type="scientific">Jatrophihabitans lederbergiae</name>
    <dbReference type="NCBI Taxonomy" id="3075547"/>
    <lineage>
        <taxon>Bacteria</taxon>
        <taxon>Bacillati</taxon>
        <taxon>Actinomycetota</taxon>
        <taxon>Actinomycetes</taxon>
        <taxon>Jatrophihabitantales</taxon>
        <taxon>Jatrophihabitantaceae</taxon>
        <taxon>Jatrophihabitans</taxon>
    </lineage>
</organism>
<feature type="region of interest" description="Disordered" evidence="1">
    <location>
        <begin position="1"/>
        <end position="25"/>
    </location>
</feature>
<reference evidence="4" key="1">
    <citation type="submission" date="2023-07" db="EMBL/GenBank/DDBJ databases">
        <title>30 novel species of actinomycetes from the DSMZ collection.</title>
        <authorList>
            <person name="Nouioui I."/>
        </authorList>
    </citation>
    <scope>NUCLEOTIDE SEQUENCE [LARGE SCALE GENOMIC DNA]</scope>
    <source>
        <strain evidence="4">DSM 44399</strain>
    </source>
</reference>
<evidence type="ECO:0000259" key="2">
    <source>
        <dbReference type="Pfam" id="PF09557"/>
    </source>
</evidence>
<sequence>MRKCEWNASRSPEANRDQALSGAEMTGAEHEVTLHEQRPVVQKETVLVERVKLSSETVTEEQQVAGTVRKEQIDTERDVGR</sequence>
<dbReference type="Proteomes" id="UP001183176">
    <property type="component" value="Unassembled WGS sequence"/>
</dbReference>
<comment type="caution">
    <text evidence="3">The sequence shown here is derived from an EMBL/GenBank/DDBJ whole genome shotgun (WGS) entry which is preliminary data.</text>
</comment>
<gene>
    <name evidence="3" type="ORF">RM423_23860</name>
</gene>
<feature type="region of interest" description="Disordered" evidence="1">
    <location>
        <begin position="56"/>
        <end position="81"/>
    </location>
</feature>
<evidence type="ECO:0000313" key="3">
    <source>
        <dbReference type="EMBL" id="MDT0264399.1"/>
    </source>
</evidence>
<accession>A0ABU2JI87</accession>
<name>A0ABU2JI87_9ACTN</name>
<dbReference type="InterPro" id="IPR052967">
    <property type="entry name" value="Stress_Response_Assoc"/>
</dbReference>
<feature type="domain" description="DUF2382" evidence="2">
    <location>
        <begin position="12"/>
        <end position="74"/>
    </location>
</feature>
<dbReference type="InterPro" id="IPR019060">
    <property type="entry name" value="DUF2382"/>
</dbReference>
<feature type="compositionally biased region" description="Basic and acidic residues" evidence="1">
    <location>
        <begin position="68"/>
        <end position="81"/>
    </location>
</feature>
<evidence type="ECO:0000313" key="4">
    <source>
        <dbReference type="Proteomes" id="UP001183176"/>
    </source>
</evidence>